<sequence>MQLLAEALYELEPGQMLVGQTPTVRELLKLWIRRHETGFDLYVTAIIEPGEAAPERVRNTVGRDFVSCMEVLEALYCLEDVYPVAPHVLQNLPVTKRATTPELLQLLEEQLFRVARSTTTGEFGPDDLPAQVVQLKPVCAMEALESDEDITDLIITDP</sequence>
<comment type="caution">
    <text evidence="1">The sequence shown here is derived from an EMBL/GenBank/DDBJ whole genome shotgun (WGS) entry which is preliminary data.</text>
</comment>
<gene>
    <name evidence="1" type="ORF">MHY01S_19330</name>
</gene>
<accession>A0A511R376</accession>
<reference evidence="1 2" key="1">
    <citation type="submission" date="2019-07" db="EMBL/GenBank/DDBJ databases">
        <title>Whole genome shotgun sequence of Meiothermus hypogaeus NBRC 106114.</title>
        <authorList>
            <person name="Hosoyama A."/>
            <person name="Uohara A."/>
            <person name="Ohji S."/>
            <person name="Ichikawa N."/>
        </authorList>
    </citation>
    <scope>NUCLEOTIDE SEQUENCE [LARGE SCALE GENOMIC DNA]</scope>
    <source>
        <strain evidence="1 2">NBRC 106114</strain>
    </source>
</reference>
<protein>
    <submittedName>
        <fullName evidence="1">Uncharacterized protein</fullName>
    </submittedName>
</protein>
<evidence type="ECO:0000313" key="1">
    <source>
        <dbReference type="EMBL" id="GEM83767.1"/>
    </source>
</evidence>
<name>A0A511R376_9DEIN</name>
<dbReference type="OrthoDB" id="26324at2"/>
<dbReference type="RefSeq" id="WP_119340093.1">
    <property type="nucleotide sequence ID" value="NZ_BJXL01000060.1"/>
</dbReference>
<dbReference type="EMBL" id="BJXL01000060">
    <property type="protein sequence ID" value="GEM83767.1"/>
    <property type="molecule type" value="Genomic_DNA"/>
</dbReference>
<organism evidence="1 2">
    <name type="scientific">Meiothermus hypogaeus NBRC 106114</name>
    <dbReference type="NCBI Taxonomy" id="1227553"/>
    <lineage>
        <taxon>Bacteria</taxon>
        <taxon>Thermotogati</taxon>
        <taxon>Deinococcota</taxon>
        <taxon>Deinococci</taxon>
        <taxon>Thermales</taxon>
        <taxon>Thermaceae</taxon>
        <taxon>Meiothermus</taxon>
    </lineage>
</organism>
<dbReference type="Proteomes" id="UP000321197">
    <property type="component" value="Unassembled WGS sequence"/>
</dbReference>
<evidence type="ECO:0000313" key="2">
    <source>
        <dbReference type="Proteomes" id="UP000321197"/>
    </source>
</evidence>
<proteinExistence type="predicted"/>
<dbReference type="AlphaFoldDB" id="A0A511R376"/>